<evidence type="ECO:0000313" key="2">
    <source>
        <dbReference type="Proteomes" id="UP000298488"/>
    </source>
</evidence>
<reference evidence="1 2" key="1">
    <citation type="submission" date="2019-03" db="EMBL/GenBank/DDBJ databases">
        <title>Genomics of glacier-inhabiting Cryobacterium strains.</title>
        <authorList>
            <person name="Liu Q."/>
            <person name="Xin Y.-H."/>
        </authorList>
    </citation>
    <scope>NUCLEOTIDE SEQUENCE [LARGE SCALE GENOMIC DNA]</scope>
    <source>
        <strain evidence="1 2">CGMCC 1.10440</strain>
    </source>
</reference>
<proteinExistence type="predicted"/>
<dbReference type="EMBL" id="SOFI01000003">
    <property type="protein sequence ID" value="TFB79161.1"/>
    <property type="molecule type" value="Genomic_DNA"/>
</dbReference>
<dbReference type="Proteomes" id="UP000298488">
    <property type="component" value="Unassembled WGS sequence"/>
</dbReference>
<name>A0A4R8V7Q5_9MICO</name>
<evidence type="ECO:0000313" key="1">
    <source>
        <dbReference type="EMBL" id="TFB79161.1"/>
    </source>
</evidence>
<dbReference type="RefSeq" id="WP_104095041.1">
    <property type="nucleotide sequence ID" value="NZ_JACHBP010000001.1"/>
</dbReference>
<organism evidence="1 2">
    <name type="scientific">Terrimesophilobacter mesophilus</name>
    <dbReference type="NCBI Taxonomy" id="433647"/>
    <lineage>
        <taxon>Bacteria</taxon>
        <taxon>Bacillati</taxon>
        <taxon>Actinomycetota</taxon>
        <taxon>Actinomycetes</taxon>
        <taxon>Micrococcales</taxon>
        <taxon>Microbacteriaceae</taxon>
        <taxon>Terrimesophilobacter</taxon>
    </lineage>
</organism>
<dbReference type="OrthoDB" id="3178004at2"/>
<accession>A0A4R8V7Q5</accession>
<comment type="caution">
    <text evidence="1">The sequence shown here is derived from an EMBL/GenBank/DDBJ whole genome shotgun (WGS) entry which is preliminary data.</text>
</comment>
<keyword evidence="2" id="KW-1185">Reference proteome</keyword>
<dbReference type="AlphaFoldDB" id="A0A4R8V7Q5"/>
<protein>
    <submittedName>
        <fullName evidence="1">DUF1648 domain-containing protein</fullName>
    </submittedName>
</protein>
<gene>
    <name evidence="1" type="ORF">E3N84_03280</name>
</gene>
<sequence length="333" mass="35249">MTDTAQQTRVTRTRAVALGAVVPTAIAVVTAAITLSWLPQLPDPIAVHWSGAGPDGFGPALPFVLAPLVITIVFSVFVALWSWRPTPSGRLTWNQKFLVVTSLWLATMLNVGFAASLAVQRGLSDAHEAPDVGLWLAIGAGAGLLLAVVGWFVLPPAETVDEAGSEPRRVDVQGQERISWSHSVRLSNAALAVIAFVVAIALVTAILVSLASRAASVVAILTLVFVALLAATTTWWRVSADRRGFIAAGIFGWPRKRIPLHGIRSVQVVEVDPSRDFGGWGWRWGGNGRTGIIARAGEAIEVTQANGRRFVVTVDDAATGAGVLAALLAQRTR</sequence>
<dbReference type="Pfam" id="PF07853">
    <property type="entry name" value="DUF1648"/>
    <property type="match status" value="1"/>
</dbReference>
<dbReference type="InterPro" id="IPR012867">
    <property type="entry name" value="DUF1648"/>
</dbReference>